<dbReference type="InterPro" id="IPR001509">
    <property type="entry name" value="Epimerase_deHydtase"/>
</dbReference>
<dbReference type="InterPro" id="IPR051783">
    <property type="entry name" value="NAD(P)-dependent_oxidoreduct"/>
</dbReference>
<dbReference type="GO" id="GO:0004029">
    <property type="term" value="F:aldehyde dehydrogenase (NAD+) activity"/>
    <property type="evidence" value="ECO:0007669"/>
    <property type="project" value="TreeGrafter"/>
</dbReference>
<protein>
    <submittedName>
        <fullName evidence="2">NAD(P)-dependent oxidoreductase</fullName>
    </submittedName>
</protein>
<gene>
    <name evidence="2" type="ORF">IAB69_02375</name>
</gene>
<organism evidence="2 3">
    <name type="scientific">Candidatus Coproplasma excrementigallinarum</name>
    <dbReference type="NCBI Taxonomy" id="2840747"/>
    <lineage>
        <taxon>Bacteria</taxon>
        <taxon>Bacillati</taxon>
        <taxon>Bacillota</taxon>
        <taxon>Clostridia</taxon>
        <taxon>Eubacteriales</taxon>
        <taxon>Candidatus Coproplasma</taxon>
    </lineage>
</organism>
<dbReference type="Proteomes" id="UP000824110">
    <property type="component" value="Unassembled WGS sequence"/>
</dbReference>
<evidence type="ECO:0000313" key="3">
    <source>
        <dbReference type="Proteomes" id="UP000824110"/>
    </source>
</evidence>
<dbReference type="AlphaFoldDB" id="A0A9D1SIR7"/>
<dbReference type="InterPro" id="IPR036291">
    <property type="entry name" value="NAD(P)-bd_dom_sf"/>
</dbReference>
<comment type="caution">
    <text evidence="2">The sequence shown here is derived from an EMBL/GenBank/DDBJ whole genome shotgun (WGS) entry which is preliminary data.</text>
</comment>
<accession>A0A9D1SIR7</accession>
<dbReference type="PANTHER" id="PTHR48079">
    <property type="entry name" value="PROTEIN YEEZ"/>
    <property type="match status" value="1"/>
</dbReference>
<dbReference type="Pfam" id="PF01370">
    <property type="entry name" value="Epimerase"/>
    <property type="match status" value="1"/>
</dbReference>
<dbReference type="SUPFAM" id="SSF51735">
    <property type="entry name" value="NAD(P)-binding Rossmann-fold domains"/>
    <property type="match status" value="1"/>
</dbReference>
<reference evidence="2" key="1">
    <citation type="submission" date="2020-10" db="EMBL/GenBank/DDBJ databases">
        <authorList>
            <person name="Gilroy R."/>
        </authorList>
    </citation>
    <scope>NUCLEOTIDE SEQUENCE</scope>
    <source>
        <strain evidence="2">CHK195-12923</strain>
    </source>
</reference>
<evidence type="ECO:0000313" key="2">
    <source>
        <dbReference type="EMBL" id="HIU61475.1"/>
    </source>
</evidence>
<dbReference type="GO" id="GO:0005737">
    <property type="term" value="C:cytoplasm"/>
    <property type="evidence" value="ECO:0007669"/>
    <property type="project" value="TreeGrafter"/>
</dbReference>
<reference evidence="2" key="2">
    <citation type="journal article" date="2021" name="PeerJ">
        <title>Extensive microbial diversity within the chicken gut microbiome revealed by metagenomics and culture.</title>
        <authorList>
            <person name="Gilroy R."/>
            <person name="Ravi A."/>
            <person name="Getino M."/>
            <person name="Pursley I."/>
            <person name="Horton D.L."/>
            <person name="Alikhan N.F."/>
            <person name="Baker D."/>
            <person name="Gharbi K."/>
            <person name="Hall N."/>
            <person name="Watson M."/>
            <person name="Adriaenssens E.M."/>
            <person name="Foster-Nyarko E."/>
            <person name="Jarju S."/>
            <person name="Secka A."/>
            <person name="Antonio M."/>
            <person name="Oren A."/>
            <person name="Chaudhuri R.R."/>
            <person name="La Ragione R."/>
            <person name="Hildebrand F."/>
            <person name="Pallen M.J."/>
        </authorList>
    </citation>
    <scope>NUCLEOTIDE SEQUENCE</scope>
    <source>
        <strain evidence="2">CHK195-12923</strain>
    </source>
</reference>
<proteinExistence type="predicted"/>
<feature type="domain" description="NAD-dependent epimerase/dehydratase" evidence="1">
    <location>
        <begin position="4"/>
        <end position="165"/>
    </location>
</feature>
<dbReference type="PANTHER" id="PTHR48079:SF6">
    <property type="entry name" value="NAD(P)-BINDING DOMAIN-CONTAINING PROTEIN-RELATED"/>
    <property type="match status" value="1"/>
</dbReference>
<sequence>MKVAMTGVSGNMGREALIQALELDFICFVRVLITPKKKNNKLVKQLKSKYGDRVQIVRGWLYDASSCDELVEGCDVVINMAAVIPPKSDKDPRASYLCNQLGAMRLADAVAAMPKQAKLIHTSTVALYGNRTLAHPWGRVGDPLMPSAYDNYAMHKLLGERYVLESPVENVAVLRQTAMLYDGIIFSNISDGLLFHTTLNGPLEWVTARDSGLLIKHILMKENLGENGKFWNGIYDISGGAHNRRTGYDTFADGFSIMGGSPKAYIRPNWCATRNFHGLWYADSVLEEMFGYQTESVADFWQRMGKKYAAFRLAHIVPSGFIRLFVFKRLLNDANSPMRWLKDGDVGKVTAAFGGTGAAASVAKEWKDFELENAEAYGSEEEDPVSACKDKLLFHGYDEDKDEAEWTLEDMQQAAEYRGGKCLSKEMVSDHRAKLLWQCCEGHTFSASPFTVLKGGHWCPVCQPEPWNYDKLAKKMPFYAQVWYDSHSPEENFSYYFDKDGDACIKEEQEEEQ</sequence>
<dbReference type="EMBL" id="DVNE01000022">
    <property type="protein sequence ID" value="HIU61475.1"/>
    <property type="molecule type" value="Genomic_DNA"/>
</dbReference>
<name>A0A9D1SIR7_9FIRM</name>
<evidence type="ECO:0000259" key="1">
    <source>
        <dbReference type="Pfam" id="PF01370"/>
    </source>
</evidence>
<dbReference type="Gene3D" id="3.40.50.720">
    <property type="entry name" value="NAD(P)-binding Rossmann-like Domain"/>
    <property type="match status" value="1"/>
</dbReference>